<protein>
    <submittedName>
        <fullName evidence="4">Recombinase family protein</fullName>
    </submittedName>
</protein>
<dbReference type="EMBL" id="VULR01000011">
    <property type="protein sequence ID" value="MSS43780.1"/>
    <property type="molecule type" value="Genomic_DNA"/>
</dbReference>
<dbReference type="SUPFAM" id="SSF53041">
    <property type="entry name" value="Resolvase-like"/>
    <property type="match status" value="1"/>
</dbReference>
<dbReference type="InterPro" id="IPR050639">
    <property type="entry name" value="SSR_resolvase"/>
</dbReference>
<dbReference type="Proteomes" id="UP000462760">
    <property type="component" value="Unassembled WGS sequence"/>
</dbReference>
<dbReference type="Gene3D" id="1.10.10.60">
    <property type="entry name" value="Homeodomain-like"/>
    <property type="match status" value="1"/>
</dbReference>
<accession>A0A844FII9</accession>
<name>A0A844FII9_9FIRM</name>
<comment type="caution">
    <text evidence="4">The sequence shown here is derived from an EMBL/GenBank/DDBJ whole genome shotgun (WGS) entry which is preliminary data.</text>
</comment>
<dbReference type="GO" id="GO:0000150">
    <property type="term" value="F:DNA strand exchange activity"/>
    <property type="evidence" value="ECO:0007669"/>
    <property type="project" value="InterPro"/>
</dbReference>
<keyword evidence="2" id="KW-0233">DNA recombination</keyword>
<proteinExistence type="predicted"/>
<evidence type="ECO:0000259" key="3">
    <source>
        <dbReference type="PROSITE" id="PS51736"/>
    </source>
</evidence>
<dbReference type="SMART" id="SM00857">
    <property type="entry name" value="Resolvase"/>
    <property type="match status" value="1"/>
</dbReference>
<dbReference type="InterPro" id="IPR006119">
    <property type="entry name" value="Resolv_N"/>
</dbReference>
<dbReference type="InterPro" id="IPR036162">
    <property type="entry name" value="Resolvase-like_N_sf"/>
</dbReference>
<dbReference type="CDD" id="cd03768">
    <property type="entry name" value="SR_ResInv"/>
    <property type="match status" value="1"/>
</dbReference>
<evidence type="ECO:0000313" key="5">
    <source>
        <dbReference type="Proteomes" id="UP000462760"/>
    </source>
</evidence>
<sequence length="201" mass="23159">MGKIYGYTRVSTKKQLDNNSLEQQEKEILQRYADAEIYKEQFTGTSIDRPVFNTIIKELDDSDTLVCTKLDRFCRTTKEGLELIDVLMNRGVRVHILNMGLIEDTAMGRLIVTNLLAFAEFERNMIVERTQAGKAIAKQREGFTEGRPRRYSKVQINHALDMLQVNGGEYSYTEVEEITGISKSTLIRRQRERGLKCKARN</sequence>
<evidence type="ECO:0000256" key="2">
    <source>
        <dbReference type="ARBA" id="ARBA00023172"/>
    </source>
</evidence>
<dbReference type="Pfam" id="PF00239">
    <property type="entry name" value="Resolvase"/>
    <property type="match status" value="1"/>
</dbReference>
<feature type="domain" description="Resolvase/invertase-type recombinase catalytic" evidence="3">
    <location>
        <begin position="3"/>
        <end position="141"/>
    </location>
</feature>
<dbReference type="OrthoDB" id="9797501at2"/>
<dbReference type="PROSITE" id="PS51736">
    <property type="entry name" value="RECOMBINASES_3"/>
    <property type="match status" value="1"/>
</dbReference>
<dbReference type="Gene3D" id="3.40.50.1390">
    <property type="entry name" value="Resolvase, N-terminal catalytic domain"/>
    <property type="match status" value="1"/>
</dbReference>
<gene>
    <name evidence="4" type="ORF">FYJ27_08570</name>
</gene>
<organism evidence="4 5">
    <name type="scientific">Anaerosalibacter bizertensis</name>
    <dbReference type="NCBI Taxonomy" id="932217"/>
    <lineage>
        <taxon>Bacteria</taxon>
        <taxon>Bacillati</taxon>
        <taxon>Bacillota</taxon>
        <taxon>Tissierellia</taxon>
        <taxon>Tissierellales</taxon>
        <taxon>Sporanaerobacteraceae</taxon>
        <taxon>Anaerosalibacter</taxon>
    </lineage>
</organism>
<reference evidence="4 5" key="1">
    <citation type="submission" date="2019-08" db="EMBL/GenBank/DDBJ databases">
        <title>In-depth cultivation of the pig gut microbiome towards novel bacterial diversity and tailored functional studies.</title>
        <authorList>
            <person name="Wylensek D."/>
            <person name="Hitch T.C.A."/>
            <person name="Clavel T."/>
        </authorList>
    </citation>
    <scope>NUCLEOTIDE SEQUENCE [LARGE SCALE GENOMIC DNA]</scope>
    <source>
        <strain evidence="4 5">Med78-601-WT-4W-RMD-3</strain>
    </source>
</reference>
<dbReference type="GO" id="GO:0003677">
    <property type="term" value="F:DNA binding"/>
    <property type="evidence" value="ECO:0007669"/>
    <property type="project" value="UniProtKB-KW"/>
</dbReference>
<dbReference type="PANTHER" id="PTHR30461">
    <property type="entry name" value="DNA-INVERTASE FROM LAMBDOID PROPHAGE"/>
    <property type="match status" value="1"/>
</dbReference>
<dbReference type="RefSeq" id="WP_154484460.1">
    <property type="nucleotide sequence ID" value="NZ_VULR01000011.1"/>
</dbReference>
<dbReference type="PANTHER" id="PTHR30461:SF2">
    <property type="entry name" value="SERINE RECOMBINASE PINE-RELATED"/>
    <property type="match status" value="1"/>
</dbReference>
<evidence type="ECO:0000313" key="4">
    <source>
        <dbReference type="EMBL" id="MSS43780.1"/>
    </source>
</evidence>
<dbReference type="AlphaFoldDB" id="A0A844FII9"/>
<evidence type="ECO:0000256" key="1">
    <source>
        <dbReference type="ARBA" id="ARBA00023125"/>
    </source>
</evidence>
<keyword evidence="1" id="KW-0238">DNA-binding</keyword>